<sequence length="215" mass="24334">MLPPCRRAPEGLGEEFPRDGTLLFFYFDGQTHADTVVCIDDPETWAGAQVLYVPENTPVLPADTPSALEPYPRVELTAQSEQSAPDLWLPQARRALLGDTRAWPRHHRDTPAHLTAFVRAFARLRTRVEHQISGHACPVQGPVEYDVANATLAERHEWGDPPLDDEAERWVLLAQFAGDHDADMMWGDDGMLYWLIRTEDLAARRFDQARLVIQT</sequence>
<dbReference type="SUPFAM" id="SSF103032">
    <property type="entry name" value="Hypothetical protein YwqG"/>
    <property type="match status" value="1"/>
</dbReference>
<dbReference type="Gene3D" id="2.30.320.10">
    <property type="entry name" value="YwqG-like"/>
    <property type="match status" value="1"/>
</dbReference>
<dbReference type="RefSeq" id="WP_314198264.1">
    <property type="nucleotide sequence ID" value="NZ_JAVTLL010000002.1"/>
</dbReference>
<dbReference type="Proteomes" id="UP001257948">
    <property type="component" value="Unassembled WGS sequence"/>
</dbReference>
<name>A0ABU3LLV1_9ACTN</name>
<accession>A0ABU3LLV1</accession>
<evidence type="ECO:0000313" key="2">
    <source>
        <dbReference type="Proteomes" id="UP001257948"/>
    </source>
</evidence>
<comment type="caution">
    <text evidence="1">The sequence shown here is derived from an EMBL/GenBank/DDBJ whole genome shotgun (WGS) entry which is preliminary data.</text>
</comment>
<evidence type="ECO:0000313" key="1">
    <source>
        <dbReference type="EMBL" id="MDT7839613.1"/>
    </source>
</evidence>
<protein>
    <submittedName>
        <fullName evidence="1">YwqG family protein</fullName>
    </submittedName>
</protein>
<dbReference type="InterPro" id="IPR035948">
    <property type="entry name" value="YwqG-like_sf"/>
</dbReference>
<dbReference type="Pfam" id="PF09234">
    <property type="entry name" value="DUF1963"/>
    <property type="match status" value="1"/>
</dbReference>
<organism evidence="1 2">
    <name type="scientific">Streptomyces justiciae</name>
    <dbReference type="NCBI Taxonomy" id="2780140"/>
    <lineage>
        <taxon>Bacteria</taxon>
        <taxon>Bacillati</taxon>
        <taxon>Actinomycetota</taxon>
        <taxon>Actinomycetes</taxon>
        <taxon>Kitasatosporales</taxon>
        <taxon>Streptomycetaceae</taxon>
        <taxon>Streptomyces</taxon>
    </lineage>
</organism>
<dbReference type="EMBL" id="JAVTLL010000002">
    <property type="protein sequence ID" value="MDT7839613.1"/>
    <property type="molecule type" value="Genomic_DNA"/>
</dbReference>
<keyword evidence="2" id="KW-1185">Reference proteome</keyword>
<proteinExistence type="predicted"/>
<dbReference type="InterPro" id="IPR015315">
    <property type="entry name" value="DUF1963"/>
</dbReference>
<gene>
    <name evidence="1" type="ORF">RQC66_02585</name>
</gene>
<reference evidence="2" key="1">
    <citation type="submission" date="2023-07" db="EMBL/GenBank/DDBJ databases">
        <title>Draft genome sequence of the endophytic actinobacterium Streptomyces justiciae WPN32, a potential antibiotic producer.</title>
        <authorList>
            <person name="Yasawong M."/>
            <person name="Pana W."/>
            <person name="Ganta P."/>
            <person name="Santapan N."/>
            <person name="Songngamsuk T."/>
            <person name="Phatcharaharikarn M."/>
            <person name="Kerdtoob S."/>
            <person name="Nantapong N."/>
        </authorList>
    </citation>
    <scope>NUCLEOTIDE SEQUENCE [LARGE SCALE GENOMIC DNA]</scope>
    <source>
        <strain evidence="2">WPN32</strain>
    </source>
</reference>